<reference evidence="1" key="1">
    <citation type="journal article" date="2014" name="Front. Microbiol.">
        <title>High frequency of phylogenetically diverse reductive dehalogenase-homologous genes in deep subseafloor sedimentary metagenomes.</title>
        <authorList>
            <person name="Kawai M."/>
            <person name="Futagami T."/>
            <person name="Toyoda A."/>
            <person name="Takaki Y."/>
            <person name="Nishi S."/>
            <person name="Hori S."/>
            <person name="Arai W."/>
            <person name="Tsubouchi T."/>
            <person name="Morono Y."/>
            <person name="Uchiyama I."/>
            <person name="Ito T."/>
            <person name="Fujiyama A."/>
            <person name="Inagaki F."/>
            <person name="Takami H."/>
        </authorList>
    </citation>
    <scope>NUCLEOTIDE SEQUENCE</scope>
    <source>
        <strain evidence="1">Expedition CK06-06</strain>
    </source>
</reference>
<comment type="caution">
    <text evidence="1">The sequence shown here is derived from an EMBL/GenBank/DDBJ whole genome shotgun (WGS) entry which is preliminary data.</text>
</comment>
<name>X1KQI3_9ZZZZ</name>
<feature type="non-terminal residue" evidence="1">
    <location>
        <position position="1"/>
    </location>
</feature>
<gene>
    <name evidence="1" type="ORF">S03H2_68839</name>
</gene>
<sequence length="41" mass="4654">NFPADQTIGPVAESISMKLKTSNSEFPVYVLEFSFIRVYVE</sequence>
<accession>X1KQI3</accession>
<dbReference type="AlphaFoldDB" id="X1KQI3"/>
<evidence type="ECO:0000313" key="1">
    <source>
        <dbReference type="EMBL" id="GAH92399.1"/>
    </source>
</evidence>
<dbReference type="EMBL" id="BARU01045345">
    <property type="protein sequence ID" value="GAH92399.1"/>
    <property type="molecule type" value="Genomic_DNA"/>
</dbReference>
<protein>
    <submittedName>
        <fullName evidence="1">Uncharacterized protein</fullName>
    </submittedName>
</protein>
<proteinExistence type="predicted"/>
<organism evidence="1">
    <name type="scientific">marine sediment metagenome</name>
    <dbReference type="NCBI Taxonomy" id="412755"/>
    <lineage>
        <taxon>unclassified sequences</taxon>
        <taxon>metagenomes</taxon>
        <taxon>ecological metagenomes</taxon>
    </lineage>
</organism>